<gene>
    <name evidence="2" type="ORF">C4D60_Mb04t20470</name>
</gene>
<dbReference type="Proteomes" id="UP000317650">
    <property type="component" value="Chromosome 4"/>
</dbReference>
<sequence>MLKANLGVVNPIQGALWFPGKKMDGYVVAPLSARALEIARSREQLLGLLRDLPESEHELSLTDLVEEGSAAASSLVNKDTSRREGELSRSTVIKERKKKRHSRSSFGSSSDGVLLNFYVPTSLARSITTPRPIGGGTLATATTDCNKRDRGLRSFGCWSAFWERGKKPSSQELQKNALNRISHSFY</sequence>
<evidence type="ECO:0000313" key="3">
    <source>
        <dbReference type="Proteomes" id="UP000317650"/>
    </source>
</evidence>
<accession>A0A4S8KDE5</accession>
<proteinExistence type="predicted"/>
<keyword evidence="3" id="KW-1185">Reference proteome</keyword>
<dbReference type="PANTHER" id="PTHR34193:SF1">
    <property type="entry name" value="EXPRESSED PROTEIN"/>
    <property type="match status" value="1"/>
</dbReference>
<feature type="region of interest" description="Disordered" evidence="1">
    <location>
        <begin position="72"/>
        <end position="108"/>
    </location>
</feature>
<dbReference type="PANTHER" id="PTHR34193">
    <property type="entry name" value="OS11G0199801 PROTEIN"/>
    <property type="match status" value="1"/>
</dbReference>
<dbReference type="AlphaFoldDB" id="A0A4S8KDE5"/>
<evidence type="ECO:0000313" key="2">
    <source>
        <dbReference type="EMBL" id="THU73216.1"/>
    </source>
</evidence>
<name>A0A4S8KDE5_MUSBA</name>
<evidence type="ECO:0000256" key="1">
    <source>
        <dbReference type="SAM" id="MobiDB-lite"/>
    </source>
</evidence>
<comment type="caution">
    <text evidence="2">The sequence shown here is derived from an EMBL/GenBank/DDBJ whole genome shotgun (WGS) entry which is preliminary data.</text>
</comment>
<organism evidence="2 3">
    <name type="scientific">Musa balbisiana</name>
    <name type="common">Banana</name>
    <dbReference type="NCBI Taxonomy" id="52838"/>
    <lineage>
        <taxon>Eukaryota</taxon>
        <taxon>Viridiplantae</taxon>
        <taxon>Streptophyta</taxon>
        <taxon>Embryophyta</taxon>
        <taxon>Tracheophyta</taxon>
        <taxon>Spermatophyta</taxon>
        <taxon>Magnoliopsida</taxon>
        <taxon>Liliopsida</taxon>
        <taxon>Zingiberales</taxon>
        <taxon>Musaceae</taxon>
        <taxon>Musa</taxon>
    </lineage>
</organism>
<protein>
    <submittedName>
        <fullName evidence="2">Uncharacterized protein</fullName>
    </submittedName>
</protein>
<dbReference type="EMBL" id="PYDT01000001">
    <property type="protein sequence ID" value="THU73216.1"/>
    <property type="molecule type" value="Genomic_DNA"/>
</dbReference>
<reference evidence="2 3" key="1">
    <citation type="journal article" date="2019" name="Nat. Plants">
        <title>Genome sequencing of Musa balbisiana reveals subgenome evolution and function divergence in polyploid bananas.</title>
        <authorList>
            <person name="Yao X."/>
        </authorList>
    </citation>
    <scope>NUCLEOTIDE SEQUENCE [LARGE SCALE GENOMIC DNA]</scope>
    <source>
        <strain evidence="3">cv. DH-PKW</strain>
        <tissue evidence="2">Leaves</tissue>
    </source>
</reference>